<organism evidence="1">
    <name type="scientific">Magallana gigas</name>
    <name type="common">Pacific oyster</name>
    <name type="synonym">Crassostrea gigas</name>
    <dbReference type="NCBI Taxonomy" id="29159"/>
    <lineage>
        <taxon>Eukaryota</taxon>
        <taxon>Metazoa</taxon>
        <taxon>Spiralia</taxon>
        <taxon>Lophotrochozoa</taxon>
        <taxon>Mollusca</taxon>
        <taxon>Bivalvia</taxon>
        <taxon>Autobranchia</taxon>
        <taxon>Pteriomorphia</taxon>
        <taxon>Ostreida</taxon>
        <taxon>Ostreoidea</taxon>
        <taxon>Ostreidae</taxon>
        <taxon>Magallana</taxon>
    </lineage>
</organism>
<accession>K1Q8J5</accession>
<evidence type="ECO:0000313" key="3">
    <source>
        <dbReference type="Proteomes" id="UP000005408"/>
    </source>
</evidence>
<dbReference type="AlphaFoldDB" id="K1Q8J5"/>
<dbReference type="OMA" id="PKITNNC"/>
<dbReference type="Proteomes" id="UP000005408">
    <property type="component" value="Unassembled WGS sequence"/>
</dbReference>
<gene>
    <name evidence="1" type="ORF">CGI_10014873</name>
</gene>
<dbReference type="OrthoDB" id="9972026at2759"/>
<sequence length="138" mass="16589">MAAPPKGKGFMAKGPNTIDQRFAERLFKHSQERVPEYSRLHPVVPRLYTQEWKTDMKNRNLITKNAELGGIPHYEHDENLFLDKREQMHYNVEDRTRIESKYPHMDRATLLRPNFHHETSKYQSELMFRRDEDYVESV</sequence>
<dbReference type="EnsemblMetazoa" id="G13152.1">
    <property type="protein sequence ID" value="G13152.1:cds"/>
    <property type="gene ID" value="G13152"/>
</dbReference>
<evidence type="ECO:0000313" key="1">
    <source>
        <dbReference type="EMBL" id="EKC25195.1"/>
    </source>
</evidence>
<dbReference type="EMBL" id="JH816701">
    <property type="protein sequence ID" value="EKC25195.1"/>
    <property type="molecule type" value="Genomic_DNA"/>
</dbReference>
<dbReference type="PANTHER" id="PTHR35247">
    <property type="entry name" value="TESTIS-EXPRESSED PROTEIN 43"/>
    <property type="match status" value="1"/>
</dbReference>
<reference evidence="2" key="2">
    <citation type="submission" date="2022-08" db="UniProtKB">
        <authorList>
            <consortium name="EnsemblMetazoa"/>
        </authorList>
    </citation>
    <scope>IDENTIFICATION</scope>
    <source>
        <strain evidence="2">05x7-T-G4-1.051#20</strain>
    </source>
</reference>
<name>K1Q8J5_MAGGI</name>
<evidence type="ECO:0000313" key="2">
    <source>
        <dbReference type="EnsemblMetazoa" id="G13152.1:cds"/>
    </source>
</evidence>
<dbReference type="InterPro" id="IPR027965">
    <property type="entry name" value="SPMIP10"/>
</dbReference>
<dbReference type="Pfam" id="PF14983">
    <property type="entry name" value="SPMIP10-like"/>
    <property type="match status" value="1"/>
</dbReference>
<dbReference type="KEGG" id="crg:105331712"/>
<dbReference type="HOGENOM" id="CLU_131594_1_0_1"/>
<keyword evidence="3" id="KW-1185">Reference proteome</keyword>
<dbReference type="PANTHER" id="PTHR35247:SF1">
    <property type="entry name" value="TESTIS-EXPRESSED PROTEIN 43"/>
    <property type="match status" value="1"/>
</dbReference>
<protein>
    <submittedName>
        <fullName evidence="1">Uncharacterized protein C5orf48-like protein</fullName>
    </submittedName>
</protein>
<proteinExistence type="predicted"/>
<reference evidence="1" key="1">
    <citation type="journal article" date="2012" name="Nature">
        <title>The oyster genome reveals stress adaptation and complexity of shell formation.</title>
        <authorList>
            <person name="Zhang G."/>
            <person name="Fang X."/>
            <person name="Guo X."/>
            <person name="Li L."/>
            <person name="Luo R."/>
            <person name="Xu F."/>
            <person name="Yang P."/>
            <person name="Zhang L."/>
            <person name="Wang X."/>
            <person name="Qi H."/>
            <person name="Xiong Z."/>
            <person name="Que H."/>
            <person name="Xie Y."/>
            <person name="Holland P.W."/>
            <person name="Paps J."/>
            <person name="Zhu Y."/>
            <person name="Wu F."/>
            <person name="Chen Y."/>
            <person name="Wang J."/>
            <person name="Peng C."/>
            <person name="Meng J."/>
            <person name="Yang L."/>
            <person name="Liu J."/>
            <person name="Wen B."/>
            <person name="Zhang N."/>
            <person name="Huang Z."/>
            <person name="Zhu Q."/>
            <person name="Feng Y."/>
            <person name="Mount A."/>
            <person name="Hedgecock D."/>
            <person name="Xu Z."/>
            <person name="Liu Y."/>
            <person name="Domazet-Loso T."/>
            <person name="Du Y."/>
            <person name="Sun X."/>
            <person name="Zhang S."/>
            <person name="Liu B."/>
            <person name="Cheng P."/>
            <person name="Jiang X."/>
            <person name="Li J."/>
            <person name="Fan D."/>
            <person name="Wang W."/>
            <person name="Fu W."/>
            <person name="Wang T."/>
            <person name="Wang B."/>
            <person name="Zhang J."/>
            <person name="Peng Z."/>
            <person name="Li Y."/>
            <person name="Li N."/>
            <person name="Wang J."/>
            <person name="Chen M."/>
            <person name="He Y."/>
            <person name="Tan F."/>
            <person name="Song X."/>
            <person name="Zheng Q."/>
            <person name="Huang R."/>
            <person name="Yang H."/>
            <person name="Du X."/>
            <person name="Chen L."/>
            <person name="Yang M."/>
            <person name="Gaffney P.M."/>
            <person name="Wang S."/>
            <person name="Luo L."/>
            <person name="She Z."/>
            <person name="Ming Y."/>
            <person name="Huang W."/>
            <person name="Zhang S."/>
            <person name="Huang B."/>
            <person name="Zhang Y."/>
            <person name="Qu T."/>
            <person name="Ni P."/>
            <person name="Miao G."/>
            <person name="Wang J."/>
            <person name="Wang Q."/>
            <person name="Steinberg C.E."/>
            <person name="Wang H."/>
            <person name="Li N."/>
            <person name="Qian L."/>
            <person name="Zhang G."/>
            <person name="Li Y."/>
            <person name="Yang H."/>
            <person name="Liu X."/>
            <person name="Wang J."/>
            <person name="Yin Y."/>
            <person name="Wang J."/>
        </authorList>
    </citation>
    <scope>NUCLEOTIDE SEQUENCE [LARGE SCALE GENOMIC DNA]</scope>
    <source>
        <strain evidence="1">05x7-T-G4-1.051#20</strain>
    </source>
</reference>